<feature type="compositionally biased region" description="Basic and acidic residues" evidence="1">
    <location>
        <begin position="39"/>
        <end position="53"/>
    </location>
</feature>
<feature type="compositionally biased region" description="Basic and acidic residues" evidence="1">
    <location>
        <begin position="546"/>
        <end position="559"/>
    </location>
</feature>
<feature type="compositionally biased region" description="Basic and acidic residues" evidence="1">
    <location>
        <begin position="293"/>
        <end position="306"/>
    </location>
</feature>
<dbReference type="EMBL" id="ML991876">
    <property type="protein sequence ID" value="KAF2229098.1"/>
    <property type="molecule type" value="Genomic_DNA"/>
</dbReference>
<feature type="compositionally biased region" description="Basic and acidic residues" evidence="1">
    <location>
        <begin position="150"/>
        <end position="160"/>
    </location>
</feature>
<feature type="compositionally biased region" description="Basic and acidic residues" evidence="1">
    <location>
        <begin position="913"/>
        <end position="932"/>
    </location>
</feature>
<feature type="compositionally biased region" description="Polar residues" evidence="1">
    <location>
        <begin position="423"/>
        <end position="445"/>
    </location>
</feature>
<evidence type="ECO:0000313" key="3">
    <source>
        <dbReference type="Proteomes" id="UP000800092"/>
    </source>
</evidence>
<feature type="region of interest" description="Disordered" evidence="1">
    <location>
        <begin position="1"/>
        <end position="219"/>
    </location>
</feature>
<keyword evidence="3" id="KW-1185">Reference proteome</keyword>
<evidence type="ECO:0000313" key="2">
    <source>
        <dbReference type="EMBL" id="KAF2229098.1"/>
    </source>
</evidence>
<feature type="compositionally biased region" description="Polar residues" evidence="1">
    <location>
        <begin position="317"/>
        <end position="332"/>
    </location>
</feature>
<accession>A0A6A6GU45</accession>
<feature type="compositionally biased region" description="Polar residues" evidence="1">
    <location>
        <begin position="1"/>
        <end position="10"/>
    </location>
</feature>
<dbReference type="AlphaFoldDB" id="A0A6A6GU45"/>
<gene>
    <name evidence="2" type="ORF">EV356DRAFT_537550</name>
</gene>
<feature type="compositionally biased region" description="Basic and acidic residues" evidence="1">
    <location>
        <begin position="579"/>
        <end position="594"/>
    </location>
</feature>
<dbReference type="OrthoDB" id="5296at2759"/>
<reference evidence="2" key="1">
    <citation type="journal article" date="2020" name="Stud. Mycol.">
        <title>101 Dothideomycetes genomes: a test case for predicting lifestyles and emergence of pathogens.</title>
        <authorList>
            <person name="Haridas S."/>
            <person name="Albert R."/>
            <person name="Binder M."/>
            <person name="Bloem J."/>
            <person name="Labutti K."/>
            <person name="Salamov A."/>
            <person name="Andreopoulos B."/>
            <person name="Baker S."/>
            <person name="Barry K."/>
            <person name="Bills G."/>
            <person name="Bluhm B."/>
            <person name="Cannon C."/>
            <person name="Castanera R."/>
            <person name="Culley D."/>
            <person name="Daum C."/>
            <person name="Ezra D."/>
            <person name="Gonzalez J."/>
            <person name="Henrissat B."/>
            <person name="Kuo A."/>
            <person name="Liang C."/>
            <person name="Lipzen A."/>
            <person name="Lutzoni F."/>
            <person name="Magnuson J."/>
            <person name="Mondo S."/>
            <person name="Nolan M."/>
            <person name="Ohm R."/>
            <person name="Pangilinan J."/>
            <person name="Park H.-J."/>
            <person name="Ramirez L."/>
            <person name="Alfaro M."/>
            <person name="Sun H."/>
            <person name="Tritt A."/>
            <person name="Yoshinaga Y."/>
            <person name="Zwiers L.-H."/>
            <person name="Turgeon B."/>
            <person name="Goodwin S."/>
            <person name="Spatafora J."/>
            <person name="Crous P."/>
            <person name="Grigoriev I."/>
        </authorList>
    </citation>
    <scope>NUCLEOTIDE SEQUENCE</scope>
    <source>
        <strain evidence="2">Tuck. ex Michener</strain>
    </source>
</reference>
<feature type="compositionally biased region" description="Basic and acidic residues" evidence="1">
    <location>
        <begin position="269"/>
        <end position="282"/>
    </location>
</feature>
<organism evidence="2 3">
    <name type="scientific">Viridothelium virens</name>
    <name type="common">Speckled blister lichen</name>
    <name type="synonym">Trypethelium virens</name>
    <dbReference type="NCBI Taxonomy" id="1048519"/>
    <lineage>
        <taxon>Eukaryota</taxon>
        <taxon>Fungi</taxon>
        <taxon>Dikarya</taxon>
        <taxon>Ascomycota</taxon>
        <taxon>Pezizomycotina</taxon>
        <taxon>Dothideomycetes</taxon>
        <taxon>Dothideomycetes incertae sedis</taxon>
        <taxon>Trypetheliales</taxon>
        <taxon>Trypetheliaceae</taxon>
        <taxon>Viridothelium</taxon>
    </lineage>
</organism>
<dbReference type="Proteomes" id="UP000800092">
    <property type="component" value="Unassembled WGS sequence"/>
</dbReference>
<feature type="region of interest" description="Disordered" evidence="1">
    <location>
        <begin position="247"/>
        <end position="597"/>
    </location>
</feature>
<name>A0A6A6GU45_VIRVR</name>
<evidence type="ECO:0000256" key="1">
    <source>
        <dbReference type="SAM" id="MobiDB-lite"/>
    </source>
</evidence>
<protein>
    <submittedName>
        <fullName evidence="2">Uncharacterized protein</fullName>
    </submittedName>
</protein>
<proteinExistence type="predicted"/>
<sequence length="948" mass="106772">MASYDSSKYSSRPEPSRHDSFGHTSNYKDYGLRPSNKTRYHDDAEHYRRETSRARASASSRPPRKRRSWPPSPSVEDESEALAKETGPASVSGDDSSDEACLRGSVNQEPIMVEVKPEDKDLQSNTPSEHSSSDSEVSRRGRRKIARISTETDKAPEFTQRKPSPYAFARDPPKSSNRHSGEYLLSPESITSSKTARRYETRSDYGHAAPNSTPSRPRIFRTASTGQASSNFNGIATSDDVVGDFGSNTKEANQVRDKAQSSRYSFTKADLEKKEPRVKFSEGNDSESQTLKFDPKDRPSSIRRLTDTAATLPRVTLGTNKSKPSPLQTPSASDREAKRARPSPLRTSFADDLDEALRTKTGDNRDPLRSAEIKHRDFRGVSPAAPRGAPLTPPDSPHPREPNHPDYSSTRSPRSKPPPVSYAVNNSTPSSFPTRHDASTVNQSLARADNPPDRYGSCPQPTKDRARTQSRLSSSIRSDSTPPIPSAGIPGPSPKKPSNVSIVLPYPEDNIPMMPNYEDHVYSPSTGKSSAPLSVTRSRSPTLPSDHSETSRSSREGPSRPRLHARHHTVAEGIPQSKDSSKRAVSDNTEKSSPVDKPLLHVCPRSEYSVKYNDWYTLEYYQDIDICPDCLEAVFLPSKFGKFFKKAPARRLGKPRKCDFSSPWMRLAWLLTLKEKRDNLNLFAALAAVAAVEKPCPGDKEEKRSWYSVYDDSRNHVSGFHACSNCVSNVEALLPSLQGSFTRIHQSEPRSPLTCDLQPKSKPFASYLDSLIDIDTLARLHRRSPDIRPFISLIRKNKQKPLPACARDNLMVQQRWYFIPQLPELTACESCFEVVVYPAIKEGHPIAEKFNPKMQPVRENSLGTSCQLYSPRMRDVWRRATERDDWSLLAREARERKATEMHLQNRHKALRNQADDMKRWSPKSQSKEELHRVEREIEKIAEEWKRWE</sequence>
<feature type="compositionally biased region" description="Polar residues" evidence="1">
    <location>
        <begin position="523"/>
        <end position="545"/>
    </location>
</feature>
<feature type="compositionally biased region" description="Basic and acidic residues" evidence="1">
    <location>
        <begin position="355"/>
        <end position="379"/>
    </location>
</feature>
<feature type="compositionally biased region" description="Low complexity" evidence="1">
    <location>
        <begin position="469"/>
        <end position="490"/>
    </location>
</feature>
<feature type="region of interest" description="Disordered" evidence="1">
    <location>
        <begin position="909"/>
        <end position="932"/>
    </location>
</feature>